<feature type="compositionally biased region" description="Basic residues" evidence="1">
    <location>
        <begin position="78"/>
        <end position="89"/>
    </location>
</feature>
<feature type="compositionally biased region" description="Basic and acidic residues" evidence="1">
    <location>
        <begin position="42"/>
        <end position="55"/>
    </location>
</feature>
<evidence type="ECO:0000313" key="2">
    <source>
        <dbReference type="EMBL" id="CAA9276436.1"/>
    </source>
</evidence>
<dbReference type="EMBL" id="CADCTH010000422">
    <property type="protein sequence ID" value="CAA9276436.1"/>
    <property type="molecule type" value="Genomic_DNA"/>
</dbReference>
<feature type="compositionally biased region" description="Basic and acidic residues" evidence="1">
    <location>
        <begin position="396"/>
        <end position="409"/>
    </location>
</feature>
<gene>
    <name evidence="2" type="ORF">AVDCRST_MAG54-3303</name>
</gene>
<sequence length="417" mass="46528">DHRSRPARTHRPRRGPHAPLRRLPRRRGRAARDRPRRAGRRHPGEPAARRGRPDAPRGVGGPARGAAAIGGGRALQPARRRRARRRWVRPRRDAARRGVRLPTLGSRAGARGTGVDRGRQPRDRALLRRGPRALARAADGRRDHRRLRQHRDGGGHRRPGDGDAGPPRRERLGPRRHEGVDHQRALRRRRPAGRRHRSRRRHALAVDVPRRRDRARLHPRPRHPDDARRRAHRRAAPRRRPGAGGGRRRGGRRRLRAGHGVDQLATPVPGRHVRRLGRVAARACPGPGAAPHLGRRADRRAPVGTAHARRDGRRRVHGEGGVAAGPGRDRRAARRGVRHPAAPRRAAPHEPGEGHQRRGLLPRRRPRGPGARRHGAPDRLAGGEAVPARPQPQDPGGHRRDPAQRDRPRTAAPGPTM</sequence>
<feature type="compositionally biased region" description="Basic residues" evidence="1">
    <location>
        <begin position="229"/>
        <end position="257"/>
    </location>
</feature>
<feature type="compositionally biased region" description="Basic and acidic residues" evidence="1">
    <location>
        <begin position="114"/>
        <end position="126"/>
    </location>
</feature>
<dbReference type="EC" id="1.3.99.2" evidence="2"/>
<feature type="compositionally biased region" description="Basic and acidic residues" evidence="1">
    <location>
        <begin position="347"/>
        <end position="356"/>
    </location>
</feature>
<proteinExistence type="predicted"/>
<accession>A0A6J4JGC1</accession>
<feature type="compositionally biased region" description="Basic residues" evidence="1">
    <location>
        <begin position="211"/>
        <end position="221"/>
    </location>
</feature>
<feature type="compositionally biased region" description="Gly residues" evidence="1">
    <location>
        <begin position="58"/>
        <end position="73"/>
    </location>
</feature>
<feature type="compositionally biased region" description="Basic residues" evidence="1">
    <location>
        <begin position="1"/>
        <end position="41"/>
    </location>
</feature>
<feature type="compositionally biased region" description="Basic residues" evidence="1">
    <location>
        <begin position="185"/>
        <end position="203"/>
    </location>
</feature>
<feature type="compositionally biased region" description="Basic residues" evidence="1">
    <location>
        <begin position="357"/>
        <end position="374"/>
    </location>
</feature>
<feature type="non-terminal residue" evidence="2">
    <location>
        <position position="1"/>
    </location>
</feature>
<feature type="non-terminal residue" evidence="2">
    <location>
        <position position="417"/>
    </location>
</feature>
<name>A0A6J4JGC1_9PSEU</name>
<dbReference type="AlphaFoldDB" id="A0A6J4JGC1"/>
<protein>
    <submittedName>
        <fullName evidence="2">Butyryl-CoA dehydrogenase</fullName>
        <ecNumber evidence="2">1.3.99.2</ecNumber>
    </submittedName>
</protein>
<dbReference type="GO" id="GO:0016491">
    <property type="term" value="F:oxidoreductase activity"/>
    <property type="evidence" value="ECO:0007669"/>
    <property type="project" value="UniProtKB-KW"/>
</dbReference>
<feature type="compositionally biased region" description="Basic residues" evidence="1">
    <location>
        <begin position="331"/>
        <end position="342"/>
    </location>
</feature>
<keyword evidence="2" id="KW-0560">Oxidoreductase</keyword>
<feature type="region of interest" description="Disordered" evidence="1">
    <location>
        <begin position="1"/>
        <end position="417"/>
    </location>
</feature>
<evidence type="ECO:0000256" key="1">
    <source>
        <dbReference type="SAM" id="MobiDB-lite"/>
    </source>
</evidence>
<feature type="compositionally biased region" description="Low complexity" evidence="1">
    <location>
        <begin position="278"/>
        <end position="291"/>
    </location>
</feature>
<organism evidence="2">
    <name type="scientific">uncultured Actinomycetospora sp</name>
    <dbReference type="NCBI Taxonomy" id="1135996"/>
    <lineage>
        <taxon>Bacteria</taxon>
        <taxon>Bacillati</taxon>
        <taxon>Actinomycetota</taxon>
        <taxon>Actinomycetes</taxon>
        <taxon>Pseudonocardiales</taxon>
        <taxon>Pseudonocardiaceae</taxon>
        <taxon>Actinomycetospora</taxon>
        <taxon>environmental samples</taxon>
    </lineage>
</organism>
<reference evidence="2" key="1">
    <citation type="submission" date="2020-02" db="EMBL/GenBank/DDBJ databases">
        <authorList>
            <person name="Meier V. D."/>
        </authorList>
    </citation>
    <scope>NUCLEOTIDE SEQUENCE</scope>
    <source>
        <strain evidence="2">AVDCRST_MAG54</strain>
    </source>
</reference>
<feature type="compositionally biased region" description="Basic and acidic residues" evidence="1">
    <location>
        <begin position="150"/>
        <end position="184"/>
    </location>
</feature>